<feature type="domain" description="Phospholipase D N-terminal" evidence="2">
    <location>
        <begin position="33"/>
        <end position="128"/>
    </location>
</feature>
<dbReference type="RefSeq" id="WP_206559927.1">
    <property type="nucleotide sequence ID" value="NZ_JAFKCZ010000005.1"/>
</dbReference>
<protein>
    <submittedName>
        <fullName evidence="3">Alkaline phosphatase D family protein</fullName>
    </submittedName>
</protein>
<dbReference type="InterPro" id="IPR018946">
    <property type="entry name" value="PhoD-like_MPP"/>
</dbReference>
<evidence type="ECO:0000259" key="1">
    <source>
        <dbReference type="Pfam" id="PF09423"/>
    </source>
</evidence>
<accession>A0A939DEM0</accession>
<comment type="caution">
    <text evidence="3">The sequence shown here is derived from an EMBL/GenBank/DDBJ whole genome shotgun (WGS) entry which is preliminary data.</text>
</comment>
<dbReference type="EMBL" id="JAFKCZ010000005">
    <property type="protein sequence ID" value="MBN7796481.1"/>
    <property type="molecule type" value="Genomic_DNA"/>
</dbReference>
<dbReference type="PANTHER" id="PTHR43606">
    <property type="entry name" value="PHOSPHATASE, PUTATIVE (AFU_ORTHOLOGUE AFUA_6G08710)-RELATED"/>
    <property type="match status" value="1"/>
</dbReference>
<dbReference type="InterPro" id="IPR052900">
    <property type="entry name" value="Phospholipid_Metab_Enz"/>
</dbReference>
<dbReference type="CDD" id="cd07389">
    <property type="entry name" value="MPP_PhoD"/>
    <property type="match status" value="1"/>
</dbReference>
<reference evidence="3" key="1">
    <citation type="submission" date="2021-02" db="EMBL/GenBank/DDBJ databases">
        <title>PHA producing bacteria isolated from coastal sediment in Guangdong, Shenzhen.</title>
        <authorList>
            <person name="Zheng W."/>
            <person name="Yu S."/>
            <person name="Huang Y."/>
        </authorList>
    </citation>
    <scope>NUCLEOTIDE SEQUENCE</scope>
    <source>
        <strain evidence="3">TN14-10</strain>
    </source>
</reference>
<proteinExistence type="predicted"/>
<dbReference type="InterPro" id="IPR029052">
    <property type="entry name" value="Metallo-depent_PP-like"/>
</dbReference>
<organism evidence="3 4">
    <name type="scientific">Parahaliea mediterranea</name>
    <dbReference type="NCBI Taxonomy" id="651086"/>
    <lineage>
        <taxon>Bacteria</taxon>
        <taxon>Pseudomonadati</taxon>
        <taxon>Pseudomonadota</taxon>
        <taxon>Gammaproteobacteria</taxon>
        <taxon>Cellvibrionales</taxon>
        <taxon>Halieaceae</taxon>
        <taxon>Parahaliea</taxon>
    </lineage>
</organism>
<dbReference type="Proteomes" id="UP000664303">
    <property type="component" value="Unassembled WGS sequence"/>
</dbReference>
<dbReference type="Pfam" id="PF09423">
    <property type="entry name" value="PhoD"/>
    <property type="match status" value="1"/>
</dbReference>
<keyword evidence="4" id="KW-1185">Reference proteome</keyword>
<name>A0A939DEM0_9GAMM</name>
<dbReference type="InterPro" id="IPR038607">
    <property type="entry name" value="PhoD-like_sf"/>
</dbReference>
<evidence type="ECO:0000259" key="2">
    <source>
        <dbReference type="Pfam" id="PF16655"/>
    </source>
</evidence>
<dbReference type="PANTHER" id="PTHR43606:SF2">
    <property type="entry name" value="ALKALINE PHOSPHATASE FAMILY PROTEIN (AFU_ORTHOLOGUE AFUA_5G03860)"/>
    <property type="match status" value="1"/>
</dbReference>
<dbReference type="PROSITE" id="PS51318">
    <property type="entry name" value="TAT"/>
    <property type="match status" value="1"/>
</dbReference>
<dbReference type="InterPro" id="IPR032093">
    <property type="entry name" value="PhoD_N"/>
</dbReference>
<dbReference type="InterPro" id="IPR006311">
    <property type="entry name" value="TAT_signal"/>
</dbReference>
<dbReference type="SUPFAM" id="SSF56300">
    <property type="entry name" value="Metallo-dependent phosphatases"/>
    <property type="match status" value="1"/>
</dbReference>
<feature type="domain" description="PhoD-like phosphatase metallophosphatase" evidence="1">
    <location>
        <begin position="138"/>
        <end position="481"/>
    </location>
</feature>
<dbReference type="Gene3D" id="3.60.21.70">
    <property type="entry name" value="PhoD-like phosphatase"/>
    <property type="match status" value="1"/>
</dbReference>
<dbReference type="Gene3D" id="2.60.40.380">
    <property type="entry name" value="Purple acid phosphatase-like, N-terminal"/>
    <property type="match status" value="1"/>
</dbReference>
<gene>
    <name evidence="3" type="ORF">JYP50_07760</name>
</gene>
<sequence length="505" mass="57119">MLSRRRFLKTTSALALLTPVLGHGAGRHYPFTLGVASGAPAPDGAVLWTRLAPEPLNGGGMPAGTVEVRYRVCSDEAMRNTVIDDVVSTSDEKAHSVHVSLKGLRPGRDYWYQFYLGDDESPVGRTRTTDPSAPSARFALASCQAWETGYYPAYADMAEWAPDCVFHVGDYIYEGGASAPGVRTFSNGREYQVVRSHNSAEITSLWDYRNRYALYRTDPQLQAAHAASPWLVSMDDHEVDNNWAGLVPQDPHKQTELEFRVRRMAAFKAWYEHMPVAYPPTLIGLDSKLQMYGSWRFGPAQVCMLDTRQYRSDQVCGDGFPGEQACGHRDDPTRSMTGEAQERWLMEQLARSDAPFNVLAQQTWFAPYRYNDGQLYNMDQWDGYTAQRQRLLERFKTLSNPIVLSGDWHCAQASSLHLEPENPRSQRVGHEFASTSISSLCSWADRVHGSKENNPHVKYVNGHQRGYARFTVTEKNWKSEFRVVNDPLRQDSTLRTDFEFNTSDS</sequence>
<evidence type="ECO:0000313" key="3">
    <source>
        <dbReference type="EMBL" id="MBN7796481.1"/>
    </source>
</evidence>
<dbReference type="AlphaFoldDB" id="A0A939DEM0"/>
<evidence type="ECO:0000313" key="4">
    <source>
        <dbReference type="Proteomes" id="UP000664303"/>
    </source>
</evidence>
<dbReference type="Pfam" id="PF16655">
    <property type="entry name" value="PhoD_N"/>
    <property type="match status" value="1"/>
</dbReference>